<dbReference type="RefSeq" id="WP_100257072.1">
    <property type="nucleotide sequence ID" value="NZ_CP011797.1"/>
</dbReference>
<evidence type="ECO:0000313" key="1">
    <source>
        <dbReference type="EMBL" id="ATX76757.1"/>
    </source>
</evidence>
<name>A0A2K8KPQ7_9GAMM</name>
<dbReference type="KEGG" id="rfo:REIFOR_01612"/>
<dbReference type="EMBL" id="CP011797">
    <property type="protein sequence ID" value="ATX76757.1"/>
    <property type="molecule type" value="Genomic_DNA"/>
</dbReference>
<protein>
    <submittedName>
        <fullName evidence="1">Uncharacterized protein</fullName>
    </submittedName>
</protein>
<organism evidence="1 2">
    <name type="scientific">Reinekea forsetii</name>
    <dbReference type="NCBI Taxonomy" id="1336806"/>
    <lineage>
        <taxon>Bacteria</taxon>
        <taxon>Pseudomonadati</taxon>
        <taxon>Pseudomonadota</taxon>
        <taxon>Gammaproteobacteria</taxon>
        <taxon>Oceanospirillales</taxon>
        <taxon>Saccharospirillaceae</taxon>
        <taxon>Reinekea</taxon>
    </lineage>
</organism>
<keyword evidence="2" id="KW-1185">Reference proteome</keyword>
<sequence>MARPRYQLNARDWLDCLDWLDYQLTLPDWLGHPEHPIHRTGIASLKTHLSHWRSIDPPDDELYQTAQVVLIEALEDDDWGRLRRALSAKKRRRRDRRLDTQPVNITLSAEAHRLLLDYKFLSGALTLSDAIEQGLQPGMLELEQQHEQDLFAELLQRMDQFKASDLVKIIENYLNLAVTRRSLANSCKIAQKMFLTRPDRTAYEMMMERFVEDLVWNSVHLKISYQTLEPLIVDPQSSPVPEIAEQAPVVGPV</sequence>
<accession>A0A2K8KPQ7</accession>
<dbReference type="Proteomes" id="UP000229757">
    <property type="component" value="Chromosome"/>
</dbReference>
<gene>
    <name evidence="1" type="ORF">REIFOR_01612</name>
</gene>
<proteinExistence type="predicted"/>
<dbReference type="OrthoDB" id="6193801at2"/>
<reference evidence="1 2" key="1">
    <citation type="journal article" date="2017" name="Environ. Microbiol.">
        <title>Genomic and physiological analyses of 'Reinekea forsetii' reveal a versatile opportunistic lifestyle during spring algae blooms.</title>
        <authorList>
            <person name="Avci B."/>
            <person name="Hahnke R.L."/>
            <person name="Chafee M."/>
            <person name="Fischer T."/>
            <person name="Gruber-Vodicka H."/>
            <person name="Tegetmeyer H.E."/>
            <person name="Harder J."/>
            <person name="Fuchs B.M."/>
            <person name="Amann R.I."/>
            <person name="Teeling H."/>
        </authorList>
    </citation>
    <scope>NUCLEOTIDE SEQUENCE [LARGE SCALE GENOMIC DNA]</scope>
    <source>
        <strain evidence="1 2">Hel1_31_D35</strain>
    </source>
</reference>
<evidence type="ECO:0000313" key="2">
    <source>
        <dbReference type="Proteomes" id="UP000229757"/>
    </source>
</evidence>
<dbReference type="AlphaFoldDB" id="A0A2K8KPQ7"/>